<dbReference type="EMBL" id="CP030280">
    <property type="protein sequence ID" value="AWY97491.1"/>
    <property type="molecule type" value="Genomic_DNA"/>
</dbReference>
<organism evidence="1 2">
    <name type="scientific">Blautia argi</name>
    <dbReference type="NCBI Taxonomy" id="1912897"/>
    <lineage>
        <taxon>Bacteria</taxon>
        <taxon>Bacillati</taxon>
        <taxon>Bacillota</taxon>
        <taxon>Clostridia</taxon>
        <taxon>Lachnospirales</taxon>
        <taxon>Lachnospiraceae</taxon>
        <taxon>Blautia</taxon>
    </lineage>
</organism>
<dbReference type="AlphaFoldDB" id="A0A2Z4U8W8"/>
<dbReference type="SUPFAM" id="SSF51182">
    <property type="entry name" value="RmlC-like cupins"/>
    <property type="match status" value="1"/>
</dbReference>
<evidence type="ECO:0000313" key="1">
    <source>
        <dbReference type="EMBL" id="AWY97491.1"/>
    </source>
</evidence>
<dbReference type="InterPro" id="IPR014710">
    <property type="entry name" value="RmlC-like_jellyroll"/>
</dbReference>
<name>A0A2Z4U8W8_9FIRM</name>
<dbReference type="RefSeq" id="WP_111918677.1">
    <property type="nucleotide sequence ID" value="NZ_CAUWHR010000012.1"/>
</dbReference>
<gene>
    <name evidence="1" type="ORF">DQQ01_04285</name>
</gene>
<dbReference type="InterPro" id="IPR011051">
    <property type="entry name" value="RmlC_Cupin_sf"/>
</dbReference>
<dbReference type="Proteomes" id="UP000250003">
    <property type="component" value="Chromosome"/>
</dbReference>
<proteinExistence type="predicted"/>
<evidence type="ECO:0000313" key="2">
    <source>
        <dbReference type="Proteomes" id="UP000250003"/>
    </source>
</evidence>
<dbReference type="KEGG" id="blau:DQQ01_04285"/>
<dbReference type="Gene3D" id="2.60.120.10">
    <property type="entry name" value="Jelly Rolls"/>
    <property type="match status" value="1"/>
</dbReference>
<reference evidence="2" key="1">
    <citation type="submission" date="2018-06" db="EMBL/GenBank/DDBJ databases">
        <title>Description of Blautia argi sp. nov., a new anaerobic isolated from dog feces.</title>
        <authorList>
            <person name="Chang Y.-H."/>
            <person name="Paek J."/>
            <person name="Shin Y."/>
        </authorList>
    </citation>
    <scope>NUCLEOTIDE SEQUENCE [LARGE SCALE GENOMIC DNA]</scope>
    <source>
        <strain evidence="2">KCTC 15426</strain>
    </source>
</reference>
<accession>A0A2Z4U8W8</accession>
<dbReference type="OrthoDB" id="9798066at2"/>
<evidence type="ECO:0008006" key="3">
    <source>
        <dbReference type="Google" id="ProtNLM"/>
    </source>
</evidence>
<sequence length="132" mass="15552">MKEYSLEGKKGFGVLFESENWRIAYHVYEEAVNGMRAATQWGMHMDSQETFTLLQGTGYLVVQQQDGQLKKQRLEQDKMYMVECGEPHVLILTEQSKVLITENRNMEHTTNKPMTEEEMKNIKSFIREENRK</sequence>
<keyword evidence="2" id="KW-1185">Reference proteome</keyword>
<protein>
    <recommendedName>
        <fullName evidence="3">Cupin 2 conserved barrel domain-containing protein</fullName>
    </recommendedName>
</protein>